<keyword evidence="5 6" id="KW-0472">Membrane</keyword>
<feature type="domain" description="Major facilitator superfamily (MFS) profile" evidence="7">
    <location>
        <begin position="1"/>
        <end position="389"/>
    </location>
</feature>
<feature type="transmembrane region" description="Helical" evidence="6">
    <location>
        <begin position="366"/>
        <end position="386"/>
    </location>
</feature>
<protein>
    <recommendedName>
        <fullName evidence="7">Major facilitator superfamily (MFS) profile domain-containing protein</fullName>
    </recommendedName>
</protein>
<dbReference type="Gene3D" id="1.20.1250.20">
    <property type="entry name" value="MFS general substrate transporter like domains"/>
    <property type="match status" value="1"/>
</dbReference>
<evidence type="ECO:0000256" key="2">
    <source>
        <dbReference type="ARBA" id="ARBA00022475"/>
    </source>
</evidence>
<evidence type="ECO:0000259" key="7">
    <source>
        <dbReference type="PROSITE" id="PS50850"/>
    </source>
</evidence>
<comment type="subcellular location">
    <subcellularLocation>
        <location evidence="1">Cell membrane</location>
        <topology evidence="1">Multi-pass membrane protein</topology>
    </subcellularLocation>
</comment>
<evidence type="ECO:0000256" key="3">
    <source>
        <dbReference type="ARBA" id="ARBA00022692"/>
    </source>
</evidence>
<accession>A0A2N8TXX8</accession>
<dbReference type="CDD" id="cd06174">
    <property type="entry name" value="MFS"/>
    <property type="match status" value="1"/>
</dbReference>
<dbReference type="PANTHER" id="PTHR23513">
    <property type="entry name" value="INTEGRAL MEMBRANE EFFLUX PROTEIN-RELATED"/>
    <property type="match status" value="1"/>
</dbReference>
<evidence type="ECO:0000256" key="4">
    <source>
        <dbReference type="ARBA" id="ARBA00022989"/>
    </source>
</evidence>
<keyword evidence="4 6" id="KW-1133">Transmembrane helix</keyword>
<dbReference type="InterPro" id="IPR036259">
    <property type="entry name" value="MFS_trans_sf"/>
</dbReference>
<keyword evidence="9" id="KW-1185">Reference proteome</keyword>
<keyword evidence="3 6" id="KW-0812">Transmembrane</keyword>
<dbReference type="GO" id="GO:0005886">
    <property type="term" value="C:plasma membrane"/>
    <property type="evidence" value="ECO:0007669"/>
    <property type="project" value="UniProtKB-SubCell"/>
</dbReference>
<dbReference type="GO" id="GO:0022857">
    <property type="term" value="F:transmembrane transporter activity"/>
    <property type="evidence" value="ECO:0007669"/>
    <property type="project" value="InterPro"/>
</dbReference>
<feature type="transmembrane region" description="Helical" evidence="6">
    <location>
        <begin position="244"/>
        <end position="265"/>
    </location>
</feature>
<feature type="transmembrane region" description="Helical" evidence="6">
    <location>
        <begin position="35"/>
        <end position="55"/>
    </location>
</feature>
<feature type="transmembrane region" description="Helical" evidence="6">
    <location>
        <begin position="299"/>
        <end position="317"/>
    </location>
</feature>
<feature type="transmembrane region" description="Helical" evidence="6">
    <location>
        <begin position="90"/>
        <end position="110"/>
    </location>
</feature>
<gene>
    <name evidence="8" type="ORF">C1J00_01770</name>
</gene>
<feature type="transmembrane region" description="Helical" evidence="6">
    <location>
        <begin position="7"/>
        <end position="29"/>
    </location>
</feature>
<reference evidence="8 9" key="1">
    <citation type="submission" date="2018-01" db="EMBL/GenBank/DDBJ databases">
        <title>Draft genome sequence of Streptomyces sp. 13K301.</title>
        <authorList>
            <person name="Sahin N."/>
            <person name="Saygin H."/>
            <person name="Ay H."/>
        </authorList>
    </citation>
    <scope>NUCLEOTIDE SEQUENCE [LARGE SCALE GENOMIC DNA]</scope>
    <source>
        <strain evidence="8 9">13K301</strain>
    </source>
</reference>
<feature type="transmembrane region" description="Helical" evidence="6">
    <location>
        <begin position="157"/>
        <end position="176"/>
    </location>
</feature>
<name>A0A2N8TXX8_9ACTN</name>
<keyword evidence="2" id="KW-1003">Cell membrane</keyword>
<dbReference type="AlphaFoldDB" id="A0A2N8TXX8"/>
<evidence type="ECO:0000256" key="5">
    <source>
        <dbReference type="ARBA" id="ARBA00023136"/>
    </source>
</evidence>
<organism evidence="8 9">
    <name type="scientific">Streptomyces cahuitamycinicus</name>
    <dbReference type="NCBI Taxonomy" id="2070367"/>
    <lineage>
        <taxon>Bacteria</taxon>
        <taxon>Bacillati</taxon>
        <taxon>Actinomycetota</taxon>
        <taxon>Actinomycetes</taxon>
        <taxon>Kitasatosporales</taxon>
        <taxon>Streptomycetaceae</taxon>
        <taxon>Streptomyces</taxon>
    </lineage>
</organism>
<sequence length="406" mass="41631">MAGARRLSAFTFMFFTGMWLSKTVHPLYFDRHGHLMAFGLSYTAMALAGTASVAIGRVADRVGPRPVFVWGTVLYAAGMALRVFHASAAVAVASGLVAGFGASSVFIALRTWTLYNTRAEQRAQIISRREFMAQAGMALGTASAGALAAFIGAGDRGYVTVLLIAAGCVAAGLLFVPPSLAGDQQEGVGPGGAAAKERGSLTAVLRQYRGLTLGIVGLGLLMGFYVSILTPYLPLLLAEQGVPLALVGGVLALASLVRLAAAALAGPTLRQHSPLKVFLLSEGCCALATLALAVSVNGWMAACALALRGAFLLGASVSQELLQLHAFPTSVAGALFGLVQSAFLAGDALGGAVGGWLHHLLGSSQTVLVATGLTVTNAVLVPLFYARLRSSGAFALTRKENANEAA</sequence>
<feature type="transmembrane region" description="Helical" evidence="6">
    <location>
        <begin position="131"/>
        <end position="151"/>
    </location>
</feature>
<proteinExistence type="predicted"/>
<dbReference type="Proteomes" id="UP000235943">
    <property type="component" value="Unassembled WGS sequence"/>
</dbReference>
<comment type="caution">
    <text evidence="8">The sequence shown here is derived from an EMBL/GenBank/DDBJ whole genome shotgun (WGS) entry which is preliminary data.</text>
</comment>
<dbReference type="InterPro" id="IPR020846">
    <property type="entry name" value="MFS_dom"/>
</dbReference>
<dbReference type="SUPFAM" id="SSF103473">
    <property type="entry name" value="MFS general substrate transporter"/>
    <property type="match status" value="1"/>
</dbReference>
<evidence type="ECO:0000313" key="8">
    <source>
        <dbReference type="EMBL" id="PNG23830.1"/>
    </source>
</evidence>
<evidence type="ECO:0000256" key="1">
    <source>
        <dbReference type="ARBA" id="ARBA00004651"/>
    </source>
</evidence>
<dbReference type="PANTHER" id="PTHR23513:SF11">
    <property type="entry name" value="STAPHYLOFERRIN A TRANSPORTER"/>
    <property type="match status" value="1"/>
</dbReference>
<feature type="transmembrane region" description="Helical" evidence="6">
    <location>
        <begin position="211"/>
        <end position="232"/>
    </location>
</feature>
<dbReference type="EMBL" id="POUC01000006">
    <property type="protein sequence ID" value="PNG23830.1"/>
    <property type="molecule type" value="Genomic_DNA"/>
</dbReference>
<feature type="transmembrane region" description="Helical" evidence="6">
    <location>
        <begin position="324"/>
        <end position="346"/>
    </location>
</feature>
<dbReference type="PROSITE" id="PS50850">
    <property type="entry name" value="MFS"/>
    <property type="match status" value="1"/>
</dbReference>
<feature type="transmembrane region" description="Helical" evidence="6">
    <location>
        <begin position="67"/>
        <end position="84"/>
    </location>
</feature>
<dbReference type="Pfam" id="PF07690">
    <property type="entry name" value="MFS_1"/>
    <property type="match status" value="1"/>
</dbReference>
<dbReference type="InterPro" id="IPR011701">
    <property type="entry name" value="MFS"/>
</dbReference>
<feature type="transmembrane region" description="Helical" evidence="6">
    <location>
        <begin position="277"/>
        <end position="293"/>
    </location>
</feature>
<evidence type="ECO:0000256" key="6">
    <source>
        <dbReference type="SAM" id="Phobius"/>
    </source>
</evidence>
<evidence type="ECO:0000313" key="9">
    <source>
        <dbReference type="Proteomes" id="UP000235943"/>
    </source>
</evidence>